<accession>A0A8J2JB17</accession>
<comment type="caution">
    <text evidence="1">The sequence shown here is derived from an EMBL/GenBank/DDBJ whole genome shotgun (WGS) entry which is preliminary data.</text>
</comment>
<reference evidence="1" key="1">
    <citation type="submission" date="2021-06" db="EMBL/GenBank/DDBJ databases">
        <authorList>
            <person name="Hodson N. C."/>
            <person name="Mongue J. A."/>
            <person name="Jaron S. K."/>
        </authorList>
    </citation>
    <scope>NUCLEOTIDE SEQUENCE</scope>
</reference>
<proteinExistence type="predicted"/>
<dbReference type="EMBL" id="CAJVCH010042217">
    <property type="protein sequence ID" value="CAG7716935.1"/>
    <property type="molecule type" value="Genomic_DNA"/>
</dbReference>
<evidence type="ECO:0000313" key="1">
    <source>
        <dbReference type="EMBL" id="CAG7716935.1"/>
    </source>
</evidence>
<keyword evidence="2" id="KW-1185">Reference proteome</keyword>
<dbReference type="Proteomes" id="UP000708208">
    <property type="component" value="Unassembled WGS sequence"/>
</dbReference>
<name>A0A8J2JB17_9HEXA</name>
<gene>
    <name evidence="1" type="ORF">AFUS01_LOCUS6419</name>
</gene>
<evidence type="ECO:0008006" key="3">
    <source>
        <dbReference type="Google" id="ProtNLM"/>
    </source>
</evidence>
<dbReference type="OrthoDB" id="6602337at2759"/>
<dbReference type="AlphaFoldDB" id="A0A8J2JB17"/>
<sequence length="270" mass="30934">MTCHYALVTDTNKFLNNGCKNKQWVCETCFRSFSTVNAYSNHECGSTAVLETLPKEGECIQFRRMEMSIRYPFVLYYDFECFSDPLNTSKGASTSLNCEYKPASYSLCLIYTGNAGPVVKAFEYYDGVNPIHHFYERIFYHSQNVLSEIRNTNNFMQPTSEELARHLSANCCAFCERVFSTPTDTTNDGEQTRKPVVKCYHHCHQSGRYLHALCQSCNLKIKYKNELVCVAHNSSKFDIHFLLQHLDSPLFDSKDVNVIAKGGEKSSSWK</sequence>
<organism evidence="1 2">
    <name type="scientific">Allacma fusca</name>
    <dbReference type="NCBI Taxonomy" id="39272"/>
    <lineage>
        <taxon>Eukaryota</taxon>
        <taxon>Metazoa</taxon>
        <taxon>Ecdysozoa</taxon>
        <taxon>Arthropoda</taxon>
        <taxon>Hexapoda</taxon>
        <taxon>Collembola</taxon>
        <taxon>Symphypleona</taxon>
        <taxon>Sminthuridae</taxon>
        <taxon>Allacma</taxon>
    </lineage>
</organism>
<protein>
    <recommendedName>
        <fullName evidence="3">C2H2-type domain-containing protein</fullName>
    </recommendedName>
</protein>
<evidence type="ECO:0000313" key="2">
    <source>
        <dbReference type="Proteomes" id="UP000708208"/>
    </source>
</evidence>